<protein>
    <submittedName>
        <fullName evidence="1">Uncharacterized protein</fullName>
    </submittedName>
</protein>
<sequence>MSPDSQSDSRRKDILAPRMIIQHQAAFSYDPPRVKMGKSQMEGVLLELQLASSFASFSVLHQEITALVLKTIGHGFTNPDMQDVGTSEHPSGEESLIKGIITKNPHPNDLEGSRYTEPSLSLLNVPDQFWEYKKERQSPSINEGKVLGSYIHEVLLLQGCQSLWFDDHIWMLQKILNTREPNCLNDFLKALMIYMVIACFQKLYQRTWHDRSEPFL</sequence>
<organism evidence="1 2">
    <name type="scientific">Galerina marginata (strain CBS 339.88)</name>
    <dbReference type="NCBI Taxonomy" id="685588"/>
    <lineage>
        <taxon>Eukaryota</taxon>
        <taxon>Fungi</taxon>
        <taxon>Dikarya</taxon>
        <taxon>Basidiomycota</taxon>
        <taxon>Agaricomycotina</taxon>
        <taxon>Agaricomycetes</taxon>
        <taxon>Agaricomycetidae</taxon>
        <taxon>Agaricales</taxon>
        <taxon>Agaricineae</taxon>
        <taxon>Strophariaceae</taxon>
        <taxon>Galerina</taxon>
    </lineage>
</organism>
<dbReference type="Proteomes" id="UP000027222">
    <property type="component" value="Unassembled WGS sequence"/>
</dbReference>
<dbReference type="EMBL" id="KL142369">
    <property type="protein sequence ID" value="KDR82308.1"/>
    <property type="molecule type" value="Genomic_DNA"/>
</dbReference>
<dbReference type="AlphaFoldDB" id="A0A067TTJ4"/>
<evidence type="ECO:0000313" key="2">
    <source>
        <dbReference type="Proteomes" id="UP000027222"/>
    </source>
</evidence>
<dbReference type="HOGENOM" id="CLU_1277699_0_0_1"/>
<accession>A0A067TTJ4</accession>
<gene>
    <name evidence="1" type="ORF">GALMADRAFT_133952</name>
</gene>
<reference evidence="2" key="1">
    <citation type="journal article" date="2014" name="Proc. Natl. Acad. Sci. U.S.A.">
        <title>Extensive sampling of basidiomycete genomes demonstrates inadequacy of the white-rot/brown-rot paradigm for wood decay fungi.</title>
        <authorList>
            <person name="Riley R."/>
            <person name="Salamov A.A."/>
            <person name="Brown D.W."/>
            <person name="Nagy L.G."/>
            <person name="Floudas D."/>
            <person name="Held B.W."/>
            <person name="Levasseur A."/>
            <person name="Lombard V."/>
            <person name="Morin E."/>
            <person name="Otillar R."/>
            <person name="Lindquist E.A."/>
            <person name="Sun H."/>
            <person name="LaButti K.M."/>
            <person name="Schmutz J."/>
            <person name="Jabbour D."/>
            <person name="Luo H."/>
            <person name="Baker S.E."/>
            <person name="Pisabarro A.G."/>
            <person name="Walton J.D."/>
            <person name="Blanchette R.A."/>
            <person name="Henrissat B."/>
            <person name="Martin F."/>
            <person name="Cullen D."/>
            <person name="Hibbett D.S."/>
            <person name="Grigoriev I.V."/>
        </authorList>
    </citation>
    <scope>NUCLEOTIDE SEQUENCE [LARGE SCALE GENOMIC DNA]</scope>
    <source>
        <strain evidence="2">CBS 339.88</strain>
    </source>
</reference>
<evidence type="ECO:0000313" key="1">
    <source>
        <dbReference type="EMBL" id="KDR82308.1"/>
    </source>
</evidence>
<name>A0A067TTJ4_GALM3</name>
<keyword evidence="2" id="KW-1185">Reference proteome</keyword>
<proteinExistence type="predicted"/>